<dbReference type="InterPro" id="IPR010448">
    <property type="entry name" value="Torsin"/>
</dbReference>
<proteinExistence type="predicted"/>
<feature type="domain" description="Torsin-1A C-terminal" evidence="1">
    <location>
        <begin position="103"/>
        <end position="160"/>
    </location>
</feature>
<dbReference type="GO" id="GO:0019894">
    <property type="term" value="F:kinesin binding"/>
    <property type="evidence" value="ECO:0007669"/>
    <property type="project" value="TreeGrafter"/>
</dbReference>
<evidence type="ECO:0000259" key="1">
    <source>
        <dbReference type="Pfam" id="PF21376"/>
    </source>
</evidence>
<dbReference type="GO" id="GO:0071763">
    <property type="term" value="P:nuclear membrane organization"/>
    <property type="evidence" value="ECO:0007669"/>
    <property type="project" value="TreeGrafter"/>
</dbReference>
<dbReference type="EMBL" id="QBIY01013221">
    <property type="protein sequence ID" value="RXN10020.1"/>
    <property type="molecule type" value="Genomic_DNA"/>
</dbReference>
<dbReference type="GO" id="GO:0005524">
    <property type="term" value="F:ATP binding"/>
    <property type="evidence" value="ECO:0007669"/>
    <property type="project" value="InterPro"/>
</dbReference>
<dbReference type="PANTHER" id="PTHR10760:SF14">
    <property type="entry name" value="TORSIN-1B"/>
    <property type="match status" value="1"/>
</dbReference>
<dbReference type="Proteomes" id="UP000290572">
    <property type="component" value="Unassembled WGS sequence"/>
</dbReference>
<organism evidence="2 3">
    <name type="scientific">Labeo rohita</name>
    <name type="common">Indian major carp</name>
    <name type="synonym">Cyprinus rohita</name>
    <dbReference type="NCBI Taxonomy" id="84645"/>
    <lineage>
        <taxon>Eukaryota</taxon>
        <taxon>Metazoa</taxon>
        <taxon>Chordata</taxon>
        <taxon>Craniata</taxon>
        <taxon>Vertebrata</taxon>
        <taxon>Euteleostomi</taxon>
        <taxon>Actinopterygii</taxon>
        <taxon>Neopterygii</taxon>
        <taxon>Teleostei</taxon>
        <taxon>Ostariophysi</taxon>
        <taxon>Cypriniformes</taxon>
        <taxon>Cyprinidae</taxon>
        <taxon>Labeoninae</taxon>
        <taxon>Labeonini</taxon>
        <taxon>Labeo</taxon>
    </lineage>
</organism>
<dbReference type="InterPro" id="IPR049337">
    <property type="entry name" value="TOR1A_C"/>
</dbReference>
<name>A0A498LPC4_LABRO</name>
<reference evidence="2 3" key="1">
    <citation type="submission" date="2018-03" db="EMBL/GenBank/DDBJ databases">
        <title>Draft genome sequence of Rohu Carp (Labeo rohita).</title>
        <authorList>
            <person name="Das P."/>
            <person name="Kushwaha B."/>
            <person name="Joshi C.G."/>
            <person name="Kumar D."/>
            <person name="Nagpure N.S."/>
            <person name="Sahoo L."/>
            <person name="Das S.P."/>
            <person name="Bit A."/>
            <person name="Patnaik S."/>
            <person name="Meher P.K."/>
            <person name="Jayasankar P."/>
            <person name="Koringa P.G."/>
            <person name="Patel N.V."/>
            <person name="Hinsu A.T."/>
            <person name="Kumar R."/>
            <person name="Pandey M."/>
            <person name="Agarwal S."/>
            <person name="Srivastava S."/>
            <person name="Singh M."/>
            <person name="Iquebal M.A."/>
            <person name="Jaiswal S."/>
            <person name="Angadi U.B."/>
            <person name="Kumar N."/>
            <person name="Raza M."/>
            <person name="Shah T.M."/>
            <person name="Rai A."/>
            <person name="Jena J.K."/>
        </authorList>
    </citation>
    <scope>NUCLEOTIDE SEQUENCE [LARGE SCALE GENOMIC DNA]</scope>
    <source>
        <strain evidence="2">DASCIFA01</strain>
        <tissue evidence="2">Testis</tissue>
    </source>
</reference>
<keyword evidence="3" id="KW-1185">Reference proteome</keyword>
<dbReference type="GO" id="GO:0034504">
    <property type="term" value="P:protein localization to nucleus"/>
    <property type="evidence" value="ECO:0007669"/>
    <property type="project" value="TreeGrafter"/>
</dbReference>
<dbReference type="GO" id="GO:0005788">
    <property type="term" value="C:endoplasmic reticulum lumen"/>
    <property type="evidence" value="ECO:0007669"/>
    <property type="project" value="TreeGrafter"/>
</dbReference>
<dbReference type="GO" id="GO:0005635">
    <property type="term" value="C:nuclear envelope"/>
    <property type="evidence" value="ECO:0007669"/>
    <property type="project" value="TreeGrafter"/>
</dbReference>
<evidence type="ECO:0000313" key="2">
    <source>
        <dbReference type="EMBL" id="RXN10020.1"/>
    </source>
</evidence>
<dbReference type="STRING" id="84645.A0A498LPC4"/>
<dbReference type="AlphaFoldDB" id="A0A498LPC4"/>
<comment type="caution">
    <text evidence="2">The sequence shown here is derived from an EMBL/GenBank/DDBJ whole genome shotgun (WGS) entry which is preliminary data.</text>
</comment>
<dbReference type="PANTHER" id="PTHR10760">
    <property type="entry name" value="TORSIN"/>
    <property type="match status" value="1"/>
</dbReference>
<protein>
    <submittedName>
        <fullName evidence="2">Torsin-1A-like isoform X1</fullName>
    </submittedName>
</protein>
<accession>A0A498LPC4</accession>
<dbReference type="GO" id="GO:0016887">
    <property type="term" value="F:ATP hydrolysis activity"/>
    <property type="evidence" value="ECO:0007669"/>
    <property type="project" value="InterPro"/>
</dbReference>
<dbReference type="Pfam" id="PF21376">
    <property type="entry name" value="TOR1A_C"/>
    <property type="match status" value="1"/>
</dbReference>
<evidence type="ECO:0000313" key="3">
    <source>
        <dbReference type="Proteomes" id="UP000290572"/>
    </source>
</evidence>
<gene>
    <name evidence="2" type="ORF">ROHU_031113</name>
</gene>
<sequence length="173" mass="20018">MDKMHPQLIDGIKPFLDYNPYVDGVSFNKAIFIFLSNAGGNVITEVALDFWREGKGRKEIRMNSKELENKISQNIKNEKTGGFSHSSLIEHHLVDHYIPFLPLELEHVRQCVMTEMLRLKVPQDFDLADEVARDMPYYPEKEKIFAVKGCKSVRQKLVLYTSMNDFSSMLFNA</sequence>